<evidence type="ECO:0000313" key="4">
    <source>
        <dbReference type="Proteomes" id="UP001179952"/>
    </source>
</evidence>
<dbReference type="GO" id="GO:0004857">
    <property type="term" value="F:enzyme inhibitor activity"/>
    <property type="evidence" value="ECO:0007669"/>
    <property type="project" value="InterPro"/>
</dbReference>
<feature type="domain" description="Pectinesterase inhibitor" evidence="2">
    <location>
        <begin position="28"/>
        <end position="156"/>
    </location>
</feature>
<evidence type="ECO:0000256" key="1">
    <source>
        <dbReference type="SAM" id="SignalP"/>
    </source>
</evidence>
<dbReference type="AlphaFoldDB" id="A0AAV9AYM7"/>
<dbReference type="Pfam" id="PF04043">
    <property type="entry name" value="PMEI"/>
    <property type="match status" value="1"/>
</dbReference>
<dbReference type="Gene3D" id="1.20.140.40">
    <property type="entry name" value="Invertase/pectin methylesterase inhibitor family protein"/>
    <property type="match status" value="1"/>
</dbReference>
<evidence type="ECO:0000259" key="2">
    <source>
        <dbReference type="Pfam" id="PF04043"/>
    </source>
</evidence>
<gene>
    <name evidence="3" type="ORF">QJS04_geneDACA013650</name>
</gene>
<comment type="caution">
    <text evidence="3">The sequence shown here is derived from an EMBL/GenBank/DDBJ whole genome shotgun (WGS) entry which is preliminary data.</text>
</comment>
<feature type="chain" id="PRO_5043877482" description="Pectinesterase inhibitor domain-containing protein" evidence="1">
    <location>
        <begin position="26"/>
        <end position="179"/>
    </location>
</feature>
<keyword evidence="4" id="KW-1185">Reference proteome</keyword>
<protein>
    <recommendedName>
        <fullName evidence="2">Pectinesterase inhibitor domain-containing protein</fullName>
    </recommendedName>
</protein>
<dbReference type="EMBL" id="JAUJYN010000006">
    <property type="protein sequence ID" value="KAK1269213.1"/>
    <property type="molecule type" value="Genomic_DNA"/>
</dbReference>
<reference evidence="3" key="1">
    <citation type="journal article" date="2023" name="Nat. Commun.">
        <title>Diploid and tetraploid genomes of Acorus and the evolution of monocots.</title>
        <authorList>
            <person name="Ma L."/>
            <person name="Liu K.W."/>
            <person name="Li Z."/>
            <person name="Hsiao Y.Y."/>
            <person name="Qi Y."/>
            <person name="Fu T."/>
            <person name="Tang G.D."/>
            <person name="Zhang D."/>
            <person name="Sun W.H."/>
            <person name="Liu D.K."/>
            <person name="Li Y."/>
            <person name="Chen G.Z."/>
            <person name="Liu X.D."/>
            <person name="Liao X.Y."/>
            <person name="Jiang Y.T."/>
            <person name="Yu X."/>
            <person name="Hao Y."/>
            <person name="Huang J."/>
            <person name="Zhao X.W."/>
            <person name="Ke S."/>
            <person name="Chen Y.Y."/>
            <person name="Wu W.L."/>
            <person name="Hsu J.L."/>
            <person name="Lin Y.F."/>
            <person name="Huang M.D."/>
            <person name="Li C.Y."/>
            <person name="Huang L."/>
            <person name="Wang Z.W."/>
            <person name="Zhao X."/>
            <person name="Zhong W.Y."/>
            <person name="Peng D.H."/>
            <person name="Ahmad S."/>
            <person name="Lan S."/>
            <person name="Zhang J.S."/>
            <person name="Tsai W.C."/>
            <person name="Van de Peer Y."/>
            <person name="Liu Z.J."/>
        </authorList>
    </citation>
    <scope>NUCLEOTIDE SEQUENCE</scope>
    <source>
        <strain evidence="3">SCP</strain>
    </source>
</reference>
<organism evidence="3 4">
    <name type="scientific">Acorus gramineus</name>
    <name type="common">Dwarf sweet flag</name>
    <dbReference type="NCBI Taxonomy" id="55184"/>
    <lineage>
        <taxon>Eukaryota</taxon>
        <taxon>Viridiplantae</taxon>
        <taxon>Streptophyta</taxon>
        <taxon>Embryophyta</taxon>
        <taxon>Tracheophyta</taxon>
        <taxon>Spermatophyta</taxon>
        <taxon>Magnoliopsida</taxon>
        <taxon>Liliopsida</taxon>
        <taxon>Acoraceae</taxon>
        <taxon>Acorus</taxon>
    </lineage>
</organism>
<dbReference type="PANTHER" id="PTHR31890">
    <property type="entry name" value="PLANT INVERTASE/PECTIN METHYLESTERASE INHIBITOR SUPERFAMILY PROTEIN"/>
    <property type="match status" value="1"/>
</dbReference>
<evidence type="ECO:0000313" key="3">
    <source>
        <dbReference type="EMBL" id="KAK1269213.1"/>
    </source>
</evidence>
<sequence>MAVVDLRLPTALLLLLLSAVQYSCADLNFIYAVCSDLPLHHEPDACVSLLKLDQRSYDATTQEELSSIALDIITKNYTRTRDFLHDMVSRHQGEPIMPPCSKCVYWFNLYLPKLYEAQALLAKKAYHDASLKVDKAADAPGICDSEFRDAGVPSPVYRTDAFLLVDSQVTQDLIRFNIS</sequence>
<dbReference type="PANTHER" id="PTHR31890:SF9">
    <property type="entry name" value="PLANT INVERTASE_PECTIN METHYLESTERASE INHIBITOR SUPERFAMILY PROTEIN"/>
    <property type="match status" value="1"/>
</dbReference>
<feature type="signal peptide" evidence="1">
    <location>
        <begin position="1"/>
        <end position="25"/>
    </location>
</feature>
<accession>A0AAV9AYM7</accession>
<name>A0AAV9AYM7_ACOGR</name>
<reference evidence="3" key="2">
    <citation type="submission" date="2023-06" db="EMBL/GenBank/DDBJ databases">
        <authorList>
            <person name="Ma L."/>
            <person name="Liu K.-W."/>
            <person name="Li Z."/>
            <person name="Hsiao Y.-Y."/>
            <person name="Qi Y."/>
            <person name="Fu T."/>
            <person name="Tang G."/>
            <person name="Zhang D."/>
            <person name="Sun W.-H."/>
            <person name="Liu D.-K."/>
            <person name="Li Y."/>
            <person name="Chen G.-Z."/>
            <person name="Liu X.-D."/>
            <person name="Liao X.-Y."/>
            <person name="Jiang Y.-T."/>
            <person name="Yu X."/>
            <person name="Hao Y."/>
            <person name="Huang J."/>
            <person name="Zhao X.-W."/>
            <person name="Ke S."/>
            <person name="Chen Y.-Y."/>
            <person name="Wu W.-L."/>
            <person name="Hsu J.-L."/>
            <person name="Lin Y.-F."/>
            <person name="Huang M.-D."/>
            <person name="Li C.-Y."/>
            <person name="Huang L."/>
            <person name="Wang Z.-W."/>
            <person name="Zhao X."/>
            <person name="Zhong W.-Y."/>
            <person name="Peng D.-H."/>
            <person name="Ahmad S."/>
            <person name="Lan S."/>
            <person name="Zhang J.-S."/>
            <person name="Tsai W.-C."/>
            <person name="Van De Peer Y."/>
            <person name="Liu Z.-J."/>
        </authorList>
    </citation>
    <scope>NUCLEOTIDE SEQUENCE</scope>
    <source>
        <strain evidence="3">SCP</strain>
        <tissue evidence="3">Leaves</tissue>
    </source>
</reference>
<keyword evidence="1" id="KW-0732">Signal</keyword>
<dbReference type="InterPro" id="IPR035513">
    <property type="entry name" value="Invertase/methylesterase_inhib"/>
</dbReference>
<dbReference type="SUPFAM" id="SSF101148">
    <property type="entry name" value="Plant invertase/pectin methylesterase inhibitor"/>
    <property type="match status" value="1"/>
</dbReference>
<proteinExistence type="predicted"/>
<dbReference type="Proteomes" id="UP001179952">
    <property type="component" value="Unassembled WGS sequence"/>
</dbReference>
<dbReference type="NCBIfam" id="TIGR01614">
    <property type="entry name" value="PME_inhib"/>
    <property type="match status" value="1"/>
</dbReference>
<dbReference type="InterPro" id="IPR006501">
    <property type="entry name" value="Pectinesterase_inhib_dom"/>
</dbReference>